<proteinExistence type="predicted"/>
<dbReference type="Pfam" id="PF23156">
    <property type="entry name" value="DUF7054"/>
    <property type="match status" value="1"/>
</dbReference>
<dbReference type="Proteomes" id="UP000030689">
    <property type="component" value="Unassembled WGS sequence"/>
</dbReference>
<feature type="compositionally biased region" description="Basic residues" evidence="1">
    <location>
        <begin position="18"/>
        <end position="30"/>
    </location>
</feature>
<evidence type="ECO:0000313" key="3">
    <source>
        <dbReference type="EMBL" id="ESQ38249.1"/>
    </source>
</evidence>
<dbReference type="AlphaFoldDB" id="V4L3M4"/>
<dbReference type="STRING" id="72664.V4L3M4"/>
<dbReference type="InterPro" id="IPR055482">
    <property type="entry name" value="DUF7054"/>
</dbReference>
<dbReference type="OMA" id="NLHQSIA"/>
<dbReference type="EMBL" id="KI517537">
    <property type="protein sequence ID" value="ESQ38249.1"/>
    <property type="molecule type" value="Genomic_DNA"/>
</dbReference>
<dbReference type="OrthoDB" id="1885101at2759"/>
<evidence type="ECO:0000256" key="1">
    <source>
        <dbReference type="SAM" id="MobiDB-lite"/>
    </source>
</evidence>
<dbReference type="KEGG" id="eus:EUTSA_v10028909mg"/>
<name>V4L3M4_EUTSA</name>
<reference evidence="3 4" key="1">
    <citation type="journal article" date="2013" name="Front. Plant Sci.">
        <title>The Reference Genome of the Halophytic Plant Eutrema salsugineum.</title>
        <authorList>
            <person name="Yang R."/>
            <person name="Jarvis D.E."/>
            <person name="Chen H."/>
            <person name="Beilstein M.A."/>
            <person name="Grimwood J."/>
            <person name="Jenkins J."/>
            <person name="Shu S."/>
            <person name="Prochnik S."/>
            <person name="Xin M."/>
            <person name="Ma C."/>
            <person name="Schmutz J."/>
            <person name="Wing R.A."/>
            <person name="Mitchell-Olds T."/>
            <person name="Schumaker K.S."/>
            <person name="Wang X."/>
        </authorList>
    </citation>
    <scope>NUCLEOTIDE SEQUENCE [LARGE SCALE GENOMIC DNA]</scope>
</reference>
<gene>
    <name evidence="3" type="ORF">EUTSA_v10028909mg</name>
</gene>
<feature type="region of interest" description="Disordered" evidence="1">
    <location>
        <begin position="1"/>
        <end position="30"/>
    </location>
</feature>
<protein>
    <recommendedName>
        <fullName evidence="2">DUF7054 domain-containing protein</fullName>
    </recommendedName>
</protein>
<feature type="domain" description="DUF7054" evidence="2">
    <location>
        <begin position="123"/>
        <end position="204"/>
    </location>
</feature>
<dbReference type="PANTHER" id="PTHR33270:SF47">
    <property type="entry name" value="SNRNP25 UBIQUITIN-LIKE DOMAIN-CONTAINING PROTEIN"/>
    <property type="match status" value="1"/>
</dbReference>
<dbReference type="eggNOG" id="KOG4197">
    <property type="taxonomic scope" value="Eukaryota"/>
</dbReference>
<keyword evidence="4" id="KW-1185">Reference proteome</keyword>
<dbReference type="Gramene" id="ESQ38249">
    <property type="protein sequence ID" value="ESQ38249"/>
    <property type="gene ID" value="EUTSA_v10028909mg"/>
</dbReference>
<evidence type="ECO:0000259" key="2">
    <source>
        <dbReference type="Pfam" id="PF23156"/>
    </source>
</evidence>
<accession>V4L3M4</accession>
<evidence type="ECO:0000313" key="4">
    <source>
        <dbReference type="Proteomes" id="UP000030689"/>
    </source>
</evidence>
<sequence length="249" mass="28472">MSDFHRRRITASDLSRGRSSRTRRTAKHQVSRRIFTKIRSKSTKILNRSFSEPNLHQSIACEDDDDRRCSTPVIDLPAEEPEPIIYLSKIHLEVFASAPSLTGFSSPSSSSSPIYKQVYKREAAKVVISVSVEGSPGPVKTLVRLSCNVEETMKMVVDKYRKEGRTPKLDKDLAFELHQSHFSIQCLEKTEVIGEIGSRSFYMRKREPENRISVRSIQSSNMIESFIAQKIGRIVRRTKKIWNILVCVQ</sequence>
<dbReference type="PANTHER" id="PTHR33270">
    <property type="entry name" value="BNAC05G50380D PROTEIN"/>
    <property type="match status" value="1"/>
</dbReference>
<dbReference type="InterPro" id="IPR040358">
    <property type="entry name" value="At4g22758-like"/>
</dbReference>
<organism evidence="3 4">
    <name type="scientific">Eutrema salsugineum</name>
    <name type="common">Saltwater cress</name>
    <name type="synonym">Sisymbrium salsugineum</name>
    <dbReference type="NCBI Taxonomy" id="72664"/>
    <lineage>
        <taxon>Eukaryota</taxon>
        <taxon>Viridiplantae</taxon>
        <taxon>Streptophyta</taxon>
        <taxon>Embryophyta</taxon>
        <taxon>Tracheophyta</taxon>
        <taxon>Spermatophyta</taxon>
        <taxon>Magnoliopsida</taxon>
        <taxon>eudicotyledons</taxon>
        <taxon>Gunneridae</taxon>
        <taxon>Pentapetalae</taxon>
        <taxon>rosids</taxon>
        <taxon>malvids</taxon>
        <taxon>Brassicales</taxon>
        <taxon>Brassicaceae</taxon>
        <taxon>Eutremeae</taxon>
        <taxon>Eutrema</taxon>
    </lineage>
</organism>